<keyword evidence="3" id="KW-1185">Reference proteome</keyword>
<dbReference type="EMBL" id="CP088156">
    <property type="protein sequence ID" value="UFZ02658.1"/>
    <property type="molecule type" value="Genomic_DNA"/>
</dbReference>
<evidence type="ECO:0000313" key="2">
    <source>
        <dbReference type="EMBL" id="UFZ02658.1"/>
    </source>
</evidence>
<evidence type="ECO:0000256" key="1">
    <source>
        <dbReference type="SAM" id="MobiDB-lite"/>
    </source>
</evidence>
<dbReference type="Proteomes" id="UP001431010">
    <property type="component" value="Chromosome"/>
</dbReference>
<gene>
    <name evidence="2" type="ORF">LQG66_25735</name>
</gene>
<sequence length="176" mass="19374">MSAERDRYLDTSKVASLRTVEFSPSQQLTSGSTKKANTALRLMRSIFRQKLDCVVQDTASGVSIACPRATEAEILSLCAVVEERLGLLQQQPLSAKTVEQILSISGAERRRWSKDGRLPSAGQSFFSQGKKQVSLPIYAPEVIRSLAARPDQVAAWRRADAGTEPRPLHSESFQGR</sequence>
<reference evidence="2" key="1">
    <citation type="journal article" date="2024" name="Antonie Van Leeuwenhoek">
        <title>Bradyrhizobium ontarionense sp. nov., a novel bacterial symbiont isolated from Aeschynomene indica (Indian jointvetch), harbours photosynthesis, nitrogen fixation and nitrous oxide (N2O) reductase genes.</title>
        <authorList>
            <person name="Bromfield E.S.P."/>
            <person name="Cloutier S."/>
        </authorList>
    </citation>
    <scope>NUCLEOTIDE SEQUENCE</scope>
    <source>
        <strain evidence="2">A19</strain>
    </source>
</reference>
<accession>A0ABY3R7B6</accession>
<name>A0ABY3R7B6_9BRAD</name>
<dbReference type="RefSeq" id="WP_231318444.1">
    <property type="nucleotide sequence ID" value="NZ_CP088156.1"/>
</dbReference>
<protein>
    <submittedName>
        <fullName evidence="2">Uncharacterized protein</fullName>
    </submittedName>
</protein>
<evidence type="ECO:0000313" key="3">
    <source>
        <dbReference type="Proteomes" id="UP001431010"/>
    </source>
</evidence>
<proteinExistence type="predicted"/>
<organism evidence="2 3">
    <name type="scientific">Bradyrhizobium ontarionense</name>
    <dbReference type="NCBI Taxonomy" id="2898149"/>
    <lineage>
        <taxon>Bacteria</taxon>
        <taxon>Pseudomonadati</taxon>
        <taxon>Pseudomonadota</taxon>
        <taxon>Alphaproteobacteria</taxon>
        <taxon>Hyphomicrobiales</taxon>
        <taxon>Nitrobacteraceae</taxon>
        <taxon>Bradyrhizobium</taxon>
    </lineage>
</organism>
<feature type="region of interest" description="Disordered" evidence="1">
    <location>
        <begin position="156"/>
        <end position="176"/>
    </location>
</feature>
<feature type="compositionally biased region" description="Basic and acidic residues" evidence="1">
    <location>
        <begin position="157"/>
        <end position="169"/>
    </location>
</feature>